<name>A0A6A6ZA62_9PEZI</name>
<feature type="compositionally biased region" description="Basic and acidic residues" evidence="1">
    <location>
        <begin position="348"/>
        <end position="359"/>
    </location>
</feature>
<sequence>MRFLPRGTRTLGSVQKARLCPHFLHPASPAGAKICPICVAVKLVPNLCNKLRILPPPFEGKNAKLARRGTIRKARIWVANYVNNCDGQVEKERTWEAEHRDVDVSMCNTAAMAAEMCRKAVDSLYDQDGEIPHPVAADTNPSTAKTVGFVLPKGEEKQTRQENGLFCRNHPAYERGKYAAPEGSEGWEDTSWYRDPSYYSPKFQAQLKEAEEGNALQRSLSKARDVLHSFGPPPTTPPRTPPKTPERDLRSVLKQTRRKDAASDWIGPGATPTPRERYTLYRKPTTGELRRYRSTQPGLYNRETFINTFSASNQPNWAREPAGIPVAFLNPQPTQLAKSAPKFSKPLAGEEHPAGPDAS</sequence>
<proteinExistence type="predicted"/>
<dbReference type="AlphaFoldDB" id="A0A6A6ZA62"/>
<organism evidence="2">
    <name type="scientific">Mytilinidion resinicola</name>
    <dbReference type="NCBI Taxonomy" id="574789"/>
    <lineage>
        <taxon>Eukaryota</taxon>
        <taxon>Fungi</taxon>
        <taxon>Dikarya</taxon>
        <taxon>Ascomycota</taxon>
        <taxon>Pezizomycotina</taxon>
        <taxon>Dothideomycetes</taxon>
        <taxon>Pleosporomycetidae</taxon>
        <taxon>Mytilinidiales</taxon>
        <taxon>Mytilinidiaceae</taxon>
        <taxon>Mytilinidion</taxon>
    </lineage>
</organism>
<reference evidence="4" key="3">
    <citation type="submission" date="2025-04" db="UniProtKB">
        <authorList>
            <consortium name="RefSeq"/>
        </authorList>
    </citation>
    <scope>IDENTIFICATION</scope>
    <source>
        <strain evidence="4">CBS 304.34</strain>
    </source>
</reference>
<feature type="compositionally biased region" description="Pro residues" evidence="1">
    <location>
        <begin position="231"/>
        <end position="243"/>
    </location>
</feature>
<evidence type="ECO:0000313" key="4">
    <source>
        <dbReference type="RefSeq" id="XP_033584884.1"/>
    </source>
</evidence>
<keyword evidence="3" id="KW-1185">Reference proteome</keyword>
<dbReference type="OrthoDB" id="3797055at2759"/>
<dbReference type="RefSeq" id="XP_033584884.1">
    <property type="nucleotide sequence ID" value="XM_033724821.1"/>
</dbReference>
<feature type="region of interest" description="Disordered" evidence="1">
    <location>
        <begin position="333"/>
        <end position="359"/>
    </location>
</feature>
<gene>
    <name evidence="2 4" type="ORF">BDZ99DRAFT_514143</name>
</gene>
<evidence type="ECO:0000256" key="1">
    <source>
        <dbReference type="SAM" id="MobiDB-lite"/>
    </source>
</evidence>
<evidence type="ECO:0000313" key="2">
    <source>
        <dbReference type="EMBL" id="KAF2817920.1"/>
    </source>
</evidence>
<feature type="region of interest" description="Disordered" evidence="1">
    <location>
        <begin position="226"/>
        <end position="276"/>
    </location>
</feature>
<dbReference type="EMBL" id="MU003692">
    <property type="protein sequence ID" value="KAF2817920.1"/>
    <property type="molecule type" value="Genomic_DNA"/>
</dbReference>
<dbReference type="Proteomes" id="UP000504636">
    <property type="component" value="Unplaced"/>
</dbReference>
<dbReference type="GeneID" id="54465714"/>
<accession>A0A6A6ZA62</accession>
<evidence type="ECO:0000313" key="3">
    <source>
        <dbReference type="Proteomes" id="UP000504636"/>
    </source>
</evidence>
<reference evidence="2 4" key="1">
    <citation type="journal article" date="2020" name="Stud. Mycol.">
        <title>101 Dothideomycetes genomes: a test case for predicting lifestyles and emergence of pathogens.</title>
        <authorList>
            <person name="Haridas S."/>
            <person name="Albert R."/>
            <person name="Binder M."/>
            <person name="Bloem J."/>
            <person name="Labutti K."/>
            <person name="Salamov A."/>
            <person name="Andreopoulos B."/>
            <person name="Baker S."/>
            <person name="Barry K."/>
            <person name="Bills G."/>
            <person name="Bluhm B."/>
            <person name="Cannon C."/>
            <person name="Castanera R."/>
            <person name="Culley D."/>
            <person name="Daum C."/>
            <person name="Ezra D."/>
            <person name="Gonzalez J."/>
            <person name="Henrissat B."/>
            <person name="Kuo A."/>
            <person name="Liang C."/>
            <person name="Lipzen A."/>
            <person name="Lutzoni F."/>
            <person name="Magnuson J."/>
            <person name="Mondo S."/>
            <person name="Nolan M."/>
            <person name="Ohm R."/>
            <person name="Pangilinan J."/>
            <person name="Park H.-J."/>
            <person name="Ramirez L."/>
            <person name="Alfaro M."/>
            <person name="Sun H."/>
            <person name="Tritt A."/>
            <person name="Yoshinaga Y."/>
            <person name="Zwiers L.-H."/>
            <person name="Turgeon B."/>
            <person name="Goodwin S."/>
            <person name="Spatafora J."/>
            <person name="Crous P."/>
            <person name="Grigoriev I."/>
        </authorList>
    </citation>
    <scope>NUCLEOTIDE SEQUENCE</scope>
    <source>
        <strain evidence="2 4">CBS 304.34</strain>
    </source>
</reference>
<reference evidence="4" key="2">
    <citation type="submission" date="2020-04" db="EMBL/GenBank/DDBJ databases">
        <authorList>
            <consortium name="NCBI Genome Project"/>
        </authorList>
    </citation>
    <scope>NUCLEOTIDE SEQUENCE</scope>
    <source>
        <strain evidence="4">CBS 304.34</strain>
    </source>
</reference>
<protein>
    <submittedName>
        <fullName evidence="2 4">Uncharacterized protein</fullName>
    </submittedName>
</protein>